<dbReference type="RefSeq" id="XP_004506599.1">
    <property type="nucleotide sequence ID" value="XM_004506542.3"/>
</dbReference>
<evidence type="ECO:0000313" key="1">
    <source>
        <dbReference type="Proteomes" id="UP000087171"/>
    </source>
</evidence>
<dbReference type="PANTHER" id="PTHR33544:SF3">
    <property type="entry name" value="60S RIBOSOMAL PROTEIN L36"/>
    <property type="match status" value="1"/>
</dbReference>
<keyword evidence="1" id="KW-1185">Reference proteome</keyword>
<dbReference type="GeneID" id="101497107"/>
<dbReference type="PaxDb" id="3827-XP_004506599.1"/>
<gene>
    <name evidence="2" type="primary">LOC101497107</name>
</gene>
<organism evidence="1 2">
    <name type="scientific">Cicer arietinum</name>
    <name type="common">Chickpea</name>
    <name type="synonym">Garbanzo</name>
    <dbReference type="NCBI Taxonomy" id="3827"/>
    <lineage>
        <taxon>Eukaryota</taxon>
        <taxon>Viridiplantae</taxon>
        <taxon>Streptophyta</taxon>
        <taxon>Embryophyta</taxon>
        <taxon>Tracheophyta</taxon>
        <taxon>Spermatophyta</taxon>
        <taxon>Magnoliopsida</taxon>
        <taxon>eudicotyledons</taxon>
        <taxon>Gunneridae</taxon>
        <taxon>Pentapetalae</taxon>
        <taxon>rosids</taxon>
        <taxon>fabids</taxon>
        <taxon>Fabales</taxon>
        <taxon>Fabaceae</taxon>
        <taxon>Papilionoideae</taxon>
        <taxon>50 kb inversion clade</taxon>
        <taxon>NPAAA clade</taxon>
        <taxon>Hologalegina</taxon>
        <taxon>IRL clade</taxon>
        <taxon>Cicereae</taxon>
        <taxon>Cicer</taxon>
    </lineage>
</organism>
<dbReference type="OrthoDB" id="1898359at2759"/>
<dbReference type="eggNOG" id="ENOG502QTVJ">
    <property type="taxonomic scope" value="Eukaryota"/>
</dbReference>
<dbReference type="AlphaFoldDB" id="A0A1S2YLQ9"/>
<dbReference type="InterPro" id="IPR040344">
    <property type="entry name" value="At3g17950-like"/>
</dbReference>
<reference evidence="1" key="1">
    <citation type="journal article" date="2013" name="Nat. Biotechnol.">
        <title>Draft genome sequence of chickpea (Cicer arietinum) provides a resource for trait improvement.</title>
        <authorList>
            <person name="Varshney R.K."/>
            <person name="Song C."/>
            <person name="Saxena R.K."/>
            <person name="Azam S."/>
            <person name="Yu S."/>
            <person name="Sharpe A.G."/>
            <person name="Cannon S."/>
            <person name="Baek J."/>
            <person name="Rosen B.D."/>
            <person name="Tar'an B."/>
            <person name="Millan T."/>
            <person name="Zhang X."/>
            <person name="Ramsay L.D."/>
            <person name="Iwata A."/>
            <person name="Wang Y."/>
            <person name="Nelson W."/>
            <person name="Farmer A.D."/>
            <person name="Gaur P.M."/>
            <person name="Soderlund C."/>
            <person name="Penmetsa R.V."/>
            <person name="Xu C."/>
            <person name="Bharti A.K."/>
            <person name="He W."/>
            <person name="Winter P."/>
            <person name="Zhao S."/>
            <person name="Hane J.K."/>
            <person name="Carrasquilla-Garcia N."/>
            <person name="Condie J.A."/>
            <person name="Upadhyaya H.D."/>
            <person name="Luo M.C."/>
            <person name="Thudi M."/>
            <person name="Gowda C.L."/>
            <person name="Singh N.P."/>
            <person name="Lichtenzveig J."/>
            <person name="Gali K.K."/>
            <person name="Rubio J."/>
            <person name="Nadarajan N."/>
            <person name="Dolezel J."/>
            <person name="Bansal K.C."/>
            <person name="Xu X."/>
            <person name="Edwards D."/>
            <person name="Zhang G."/>
            <person name="Kahl G."/>
            <person name="Gil J."/>
            <person name="Singh K.B."/>
            <person name="Datta S.K."/>
            <person name="Jackson S.A."/>
            <person name="Wang J."/>
            <person name="Cook D.R."/>
        </authorList>
    </citation>
    <scope>NUCLEOTIDE SEQUENCE [LARGE SCALE GENOMIC DNA]</scope>
    <source>
        <strain evidence="1">cv. CDC Frontier</strain>
    </source>
</reference>
<protein>
    <submittedName>
        <fullName evidence="2">Uncharacterized protein At3g17950-like</fullName>
    </submittedName>
</protein>
<proteinExistence type="predicted"/>
<accession>A0A1S2YLQ9</accession>
<evidence type="ECO:0000313" key="2">
    <source>
        <dbReference type="RefSeq" id="XP_004506599.1"/>
    </source>
</evidence>
<name>A0A1S2YLQ9_CICAR</name>
<dbReference type="Proteomes" id="UP000087171">
    <property type="component" value="Chromosome Ca6"/>
</dbReference>
<dbReference type="PANTHER" id="PTHR33544">
    <property type="entry name" value="DUF4005 DOMAIN-CONTAINING PROTEIN-RELATED"/>
    <property type="match status" value="1"/>
</dbReference>
<reference evidence="2" key="2">
    <citation type="submission" date="2025-08" db="UniProtKB">
        <authorList>
            <consortium name="RefSeq"/>
        </authorList>
    </citation>
    <scope>IDENTIFICATION</scope>
    <source>
        <tissue evidence="2">Etiolated seedlings</tissue>
    </source>
</reference>
<dbReference type="KEGG" id="cam:101497107"/>
<sequence length="172" mass="19056">MAQQEEGWPLGLGLLNARIGFVRNNDFSGSISFNTMFTSSSIHSTDSSSYLDTESTGSVFHDKSITLGNLLGTSSFLELSRRSTRIRDMEPSKEHKKNHKLKHWLFFSLCTKLTTDAVSVNDVPSLGQYLVAERRAASTYRRNQCAFIHGHNVLLPVQESNSPVLGGRSSCS</sequence>